<gene>
    <name evidence="1" type="ORF">JTE90_009270</name>
</gene>
<reference evidence="1 2" key="1">
    <citation type="journal article" date="2022" name="Nat. Ecol. Evol.">
        <title>A masculinizing supergene underlies an exaggerated male reproductive morph in a spider.</title>
        <authorList>
            <person name="Hendrickx F."/>
            <person name="De Corte Z."/>
            <person name="Sonet G."/>
            <person name="Van Belleghem S.M."/>
            <person name="Kostlbacher S."/>
            <person name="Vangestel C."/>
        </authorList>
    </citation>
    <scope>NUCLEOTIDE SEQUENCE [LARGE SCALE GENOMIC DNA]</scope>
    <source>
        <strain evidence="1">W744_W776</strain>
    </source>
</reference>
<name>A0AAV6V3A3_9ARAC</name>
<comment type="caution">
    <text evidence="1">The sequence shown here is derived from an EMBL/GenBank/DDBJ whole genome shotgun (WGS) entry which is preliminary data.</text>
</comment>
<dbReference type="Proteomes" id="UP000827092">
    <property type="component" value="Unassembled WGS sequence"/>
</dbReference>
<protein>
    <submittedName>
        <fullName evidence="1">Uncharacterized protein</fullName>
    </submittedName>
</protein>
<evidence type="ECO:0000313" key="1">
    <source>
        <dbReference type="EMBL" id="KAG8190433.1"/>
    </source>
</evidence>
<evidence type="ECO:0000313" key="2">
    <source>
        <dbReference type="Proteomes" id="UP000827092"/>
    </source>
</evidence>
<accession>A0AAV6V3A3</accession>
<organism evidence="1 2">
    <name type="scientific">Oedothorax gibbosus</name>
    <dbReference type="NCBI Taxonomy" id="931172"/>
    <lineage>
        <taxon>Eukaryota</taxon>
        <taxon>Metazoa</taxon>
        <taxon>Ecdysozoa</taxon>
        <taxon>Arthropoda</taxon>
        <taxon>Chelicerata</taxon>
        <taxon>Arachnida</taxon>
        <taxon>Araneae</taxon>
        <taxon>Araneomorphae</taxon>
        <taxon>Entelegynae</taxon>
        <taxon>Araneoidea</taxon>
        <taxon>Linyphiidae</taxon>
        <taxon>Erigoninae</taxon>
        <taxon>Oedothorax</taxon>
    </lineage>
</organism>
<dbReference type="EMBL" id="JAFNEN010000184">
    <property type="protein sequence ID" value="KAG8190433.1"/>
    <property type="molecule type" value="Genomic_DNA"/>
</dbReference>
<proteinExistence type="predicted"/>
<dbReference type="AlphaFoldDB" id="A0AAV6V3A3"/>
<keyword evidence="2" id="KW-1185">Reference proteome</keyword>
<sequence length="92" mass="10108">MLSCGLSAITVYIRKTICGKYKYSPGVRSSVSHQLASHLSISRPYTVEASSPQSTPCSLLTRQSLYGVSLAVKDYMIHKCDALCNNKIHVSR</sequence>